<gene>
    <name evidence="2" type="ORF">AQJ46_48470</name>
</gene>
<dbReference type="InterPro" id="IPR001646">
    <property type="entry name" value="5peptide_repeat"/>
</dbReference>
<feature type="transmembrane region" description="Helical" evidence="1">
    <location>
        <begin position="21"/>
        <end position="46"/>
    </location>
</feature>
<protein>
    <recommendedName>
        <fullName evidence="4">Pentapeptide repeat-containing protein</fullName>
    </recommendedName>
</protein>
<dbReference type="STRING" id="58343.AQJ46_48470"/>
<sequence>MTANPRPRSTEDDRELRLWKVGRALTVTFVAAVLAAGGIFYGLVVLLDFQGIDSTTKLDAKTLFDLVKLSFGVVAGAGALVALVVAYRRQRVDEAGAHREATRLHTERFSQAVDKLGSDSPAVRLGGVHALAGLADDAPDDNLRQTCIDVLCAYLQLPFTSDPGDDPADQEEHHRYLALRKVRHTILRLISDHYRRPKGTHRSWQGCDLDLTGVTIDSNMDFGDANFSGGRVSFIDATFSGGTVSFDRATFSGGTVSFHRATFSGGRVSFLGVTFSGGTVSFLGVTFSGGTVSFNRATFSGGEVSFHDAVFSGGTVSFDRATFSGGSVSFADARFSIGAVSFRDTVFVGGPVSFRGAAFSGGEVSFIRATFSGGLVLFDRVTFAGGAVSFICATFSGGRVSFLGATFSDGRVSFRGAALTGGEVSFTEATGPAPSELLTAVGTASVSVVLPSAWLPADP</sequence>
<name>A0A101RKY0_9ACTN</name>
<keyword evidence="1" id="KW-1133">Transmembrane helix</keyword>
<proteinExistence type="predicted"/>
<accession>A0A101RKY0</accession>
<comment type="caution">
    <text evidence="2">The sequence shown here is derived from an EMBL/GenBank/DDBJ whole genome shotgun (WGS) entry which is preliminary data.</text>
</comment>
<feature type="transmembrane region" description="Helical" evidence="1">
    <location>
        <begin position="66"/>
        <end position="87"/>
    </location>
</feature>
<keyword evidence="1" id="KW-0812">Transmembrane</keyword>
<evidence type="ECO:0000313" key="2">
    <source>
        <dbReference type="EMBL" id="KUN57217.1"/>
    </source>
</evidence>
<dbReference type="Proteomes" id="UP000053669">
    <property type="component" value="Unassembled WGS sequence"/>
</dbReference>
<dbReference type="EMBL" id="LMWU01000077">
    <property type="protein sequence ID" value="KUN57217.1"/>
    <property type="molecule type" value="Genomic_DNA"/>
</dbReference>
<organism evidence="2 3">
    <name type="scientific">Streptomyces canus</name>
    <dbReference type="NCBI Taxonomy" id="58343"/>
    <lineage>
        <taxon>Bacteria</taxon>
        <taxon>Bacillati</taxon>
        <taxon>Actinomycetota</taxon>
        <taxon>Actinomycetes</taxon>
        <taxon>Kitasatosporales</taxon>
        <taxon>Streptomycetaceae</taxon>
        <taxon>Streptomyces</taxon>
        <taxon>Streptomyces aurantiacus group</taxon>
    </lineage>
</organism>
<dbReference type="Pfam" id="PF13576">
    <property type="entry name" value="Pentapeptide_3"/>
    <property type="match status" value="1"/>
</dbReference>
<evidence type="ECO:0000313" key="3">
    <source>
        <dbReference type="Proteomes" id="UP000053669"/>
    </source>
</evidence>
<reference evidence="2 3" key="1">
    <citation type="submission" date="2015-10" db="EMBL/GenBank/DDBJ databases">
        <title>Draft genome sequence of Streptomyces canus DSM 40017, type strain for the species Streptomyces canus.</title>
        <authorList>
            <person name="Ruckert C."/>
            <person name="Winkler A."/>
            <person name="Kalinowski J."/>
            <person name="Kampfer P."/>
            <person name="Glaeser S."/>
        </authorList>
    </citation>
    <scope>NUCLEOTIDE SEQUENCE [LARGE SCALE GENOMIC DNA]</scope>
    <source>
        <strain evidence="2 3">DSM 40017</strain>
    </source>
</reference>
<evidence type="ECO:0000256" key="1">
    <source>
        <dbReference type="SAM" id="Phobius"/>
    </source>
</evidence>
<evidence type="ECO:0008006" key="4">
    <source>
        <dbReference type="Google" id="ProtNLM"/>
    </source>
</evidence>
<keyword evidence="1" id="KW-0472">Membrane</keyword>
<dbReference type="RefSeq" id="WP_059211756.1">
    <property type="nucleotide sequence ID" value="NZ_KQ948685.1"/>
</dbReference>
<dbReference type="Gene3D" id="2.160.20.80">
    <property type="entry name" value="E3 ubiquitin-protein ligase SopA"/>
    <property type="match status" value="1"/>
</dbReference>
<dbReference type="AlphaFoldDB" id="A0A101RKY0"/>